<dbReference type="UniPathway" id="UPA00148"/>
<organism evidence="11 12">
    <name type="scientific">Clostridium algidicarnis DSM 15099</name>
    <dbReference type="NCBI Taxonomy" id="1121295"/>
    <lineage>
        <taxon>Bacteria</taxon>
        <taxon>Bacillati</taxon>
        <taxon>Bacillota</taxon>
        <taxon>Clostridia</taxon>
        <taxon>Eubacteriales</taxon>
        <taxon>Clostridiaceae</taxon>
        <taxon>Clostridium</taxon>
    </lineage>
</organism>
<dbReference type="Pfam" id="PF02553">
    <property type="entry name" value="CbiN"/>
    <property type="match status" value="1"/>
</dbReference>
<evidence type="ECO:0000256" key="2">
    <source>
        <dbReference type="ARBA" id="ARBA00022448"/>
    </source>
</evidence>
<dbReference type="GO" id="GO:0015087">
    <property type="term" value="F:cobalt ion transmembrane transporter activity"/>
    <property type="evidence" value="ECO:0007669"/>
    <property type="project" value="UniProtKB-UniRule"/>
</dbReference>
<evidence type="ECO:0000256" key="6">
    <source>
        <dbReference type="ARBA" id="ARBA00022989"/>
    </source>
</evidence>
<gene>
    <name evidence="10" type="primary">cbiN</name>
    <name evidence="11" type="ORF">BD821_10969</name>
</gene>
<evidence type="ECO:0000313" key="12">
    <source>
        <dbReference type="Proteomes" id="UP000239863"/>
    </source>
</evidence>
<dbReference type="HAMAP" id="MF_00330">
    <property type="entry name" value="CbiN"/>
    <property type="match status" value="1"/>
</dbReference>
<comment type="caution">
    <text evidence="10">Lacks conserved residue(s) required for the propagation of feature annotation.</text>
</comment>
<evidence type="ECO:0000256" key="3">
    <source>
        <dbReference type="ARBA" id="ARBA00022475"/>
    </source>
</evidence>
<dbReference type="GeneID" id="75091113"/>
<comment type="subunit">
    <text evidence="10">Forms an energy-coupling factor (ECF) transporter complex composed of an ATP-binding protein (A component, CbiO), a transmembrane protein (T component, CbiQ) and 2 possible substrate-capture proteins (S components, CbiM and CbiN) of unknown stoichimetry.</text>
</comment>
<evidence type="ECO:0000256" key="4">
    <source>
        <dbReference type="ARBA" id="ARBA00022573"/>
    </source>
</evidence>
<dbReference type="GO" id="GO:0009236">
    <property type="term" value="P:cobalamin biosynthetic process"/>
    <property type="evidence" value="ECO:0007669"/>
    <property type="project" value="UniProtKB-UniRule"/>
</dbReference>
<dbReference type="EMBL" id="PTIS01000009">
    <property type="protein sequence ID" value="PPK48203.1"/>
    <property type="molecule type" value="Genomic_DNA"/>
</dbReference>
<sequence length="90" mass="9926">MKKKMITMIVLCFIIIVGALVIGRNGEFEGADSMAEEAIMEIDASYEPWFSHIWEPPSGEIESFLFALQAAAGAGFIGYYIGRKTVCSKK</sequence>
<dbReference type="STRING" id="37659.GCA_000703125_02279"/>
<comment type="similarity">
    <text evidence="10">Belongs to the CbiN family.</text>
</comment>
<keyword evidence="4 10" id="KW-0169">Cobalamin biosynthesis</keyword>
<keyword evidence="1 10" id="KW-0171">Cobalt transport</keyword>
<dbReference type="OrthoDB" id="1551318at2"/>
<evidence type="ECO:0000256" key="5">
    <source>
        <dbReference type="ARBA" id="ARBA00022692"/>
    </source>
</evidence>
<keyword evidence="6 10" id="KW-1133">Transmembrane helix</keyword>
<dbReference type="NCBIfam" id="NF002780">
    <property type="entry name" value="PRK02898.1"/>
    <property type="match status" value="1"/>
</dbReference>
<protein>
    <recommendedName>
        <fullName evidence="10">Cobalt transport protein CbiN</fullName>
    </recommendedName>
    <alternativeName>
        <fullName evidence="10">Energy-coupling factor transporter probable substrate-capture protein CbiN</fullName>
        <shortName evidence="10">ECF transporter S component CbiN</shortName>
    </alternativeName>
</protein>
<comment type="function">
    <text evidence="10">Part of the energy-coupling factor (ECF) transporter complex CbiMNOQ involved in cobalt import.</text>
</comment>
<evidence type="ECO:0000256" key="1">
    <source>
        <dbReference type="ARBA" id="ARBA00022426"/>
    </source>
</evidence>
<evidence type="ECO:0000313" key="11">
    <source>
        <dbReference type="EMBL" id="PPK48203.1"/>
    </source>
</evidence>
<comment type="caution">
    <text evidence="11">The sequence shown here is derived from an EMBL/GenBank/DDBJ whole genome shotgun (WGS) entry which is preliminary data.</text>
</comment>
<dbReference type="GO" id="GO:0005886">
    <property type="term" value="C:plasma membrane"/>
    <property type="evidence" value="ECO:0007669"/>
    <property type="project" value="UniProtKB-SubCell"/>
</dbReference>
<dbReference type="RefSeq" id="WP_029452981.1">
    <property type="nucleotide sequence ID" value="NZ_PTIS01000009.1"/>
</dbReference>
<evidence type="ECO:0000256" key="8">
    <source>
        <dbReference type="ARBA" id="ARBA00023136"/>
    </source>
</evidence>
<dbReference type="AlphaFoldDB" id="A0A2S6FXQ7"/>
<proteinExistence type="inferred from homology"/>
<reference evidence="11 12" key="1">
    <citation type="submission" date="2018-02" db="EMBL/GenBank/DDBJ databases">
        <title>Genomic Encyclopedia of Archaeal and Bacterial Type Strains, Phase II (KMG-II): from individual species to whole genera.</title>
        <authorList>
            <person name="Goeker M."/>
        </authorList>
    </citation>
    <scope>NUCLEOTIDE SEQUENCE [LARGE SCALE GENOMIC DNA]</scope>
    <source>
        <strain evidence="11 12">DSM 15099</strain>
    </source>
</reference>
<feature type="transmembrane region" description="Helical" evidence="10">
    <location>
        <begin position="64"/>
        <end position="82"/>
    </location>
</feature>
<keyword evidence="8 10" id="KW-0472">Membrane</keyword>
<keyword evidence="9 10" id="KW-0170">Cobalt</keyword>
<name>A0A2S6FXQ7_9CLOT</name>
<dbReference type="Proteomes" id="UP000239863">
    <property type="component" value="Unassembled WGS sequence"/>
</dbReference>
<comment type="pathway">
    <text evidence="10">Cofactor biosynthesis; adenosylcobalamin biosynthesis.</text>
</comment>
<keyword evidence="7 10" id="KW-0406">Ion transport</keyword>
<keyword evidence="5 10" id="KW-0812">Transmembrane</keyword>
<dbReference type="PANTHER" id="PTHR38662">
    <property type="entry name" value="COBALT TRANSPORT PROTEIN CBIN"/>
    <property type="match status" value="1"/>
</dbReference>
<evidence type="ECO:0000256" key="7">
    <source>
        <dbReference type="ARBA" id="ARBA00023065"/>
    </source>
</evidence>
<accession>A0A2S6FXQ7</accession>
<keyword evidence="3 10" id="KW-1003">Cell membrane</keyword>
<evidence type="ECO:0000256" key="10">
    <source>
        <dbReference type="HAMAP-Rule" id="MF_00330"/>
    </source>
</evidence>
<evidence type="ECO:0000256" key="9">
    <source>
        <dbReference type="ARBA" id="ARBA00023285"/>
    </source>
</evidence>
<comment type="subcellular location">
    <subcellularLocation>
        <location evidence="10">Cell membrane</location>
        <topology evidence="10">Multi-pass membrane protein</topology>
    </subcellularLocation>
</comment>
<dbReference type="PANTHER" id="PTHR38662:SF1">
    <property type="entry name" value="COBALT TRANSPORT PROTEIN CBIN"/>
    <property type="match status" value="1"/>
</dbReference>
<keyword evidence="2 10" id="KW-0813">Transport</keyword>
<dbReference type="InterPro" id="IPR003705">
    <property type="entry name" value="CbiN"/>
</dbReference>